<dbReference type="GO" id="GO:0016787">
    <property type="term" value="F:hydrolase activity"/>
    <property type="evidence" value="ECO:0007669"/>
    <property type="project" value="UniProtKB-KW"/>
</dbReference>
<comment type="caution">
    <text evidence="1">The sequence shown here is derived from an EMBL/GenBank/DDBJ whole genome shotgun (WGS) entry which is preliminary data.</text>
</comment>
<dbReference type="SUPFAM" id="SSF53474">
    <property type="entry name" value="alpha/beta-Hydrolases"/>
    <property type="match status" value="1"/>
</dbReference>
<gene>
    <name evidence="1" type="ORF">FC34_GL000963</name>
</gene>
<organism evidence="1 2">
    <name type="scientific">Lacticaseibacillus brantae DSM 23927</name>
    <dbReference type="NCBI Taxonomy" id="1423727"/>
    <lineage>
        <taxon>Bacteria</taxon>
        <taxon>Bacillati</taxon>
        <taxon>Bacillota</taxon>
        <taxon>Bacilli</taxon>
        <taxon>Lactobacillales</taxon>
        <taxon>Lactobacillaceae</taxon>
        <taxon>Lacticaseibacillus</taxon>
    </lineage>
</organism>
<dbReference type="AlphaFoldDB" id="A0A0R2AXD6"/>
<keyword evidence="1" id="KW-0378">Hydrolase</keyword>
<protein>
    <submittedName>
        <fullName evidence="1">Alpha beta hydrolase superfamily protein</fullName>
    </submittedName>
</protein>
<dbReference type="Proteomes" id="UP000051672">
    <property type="component" value="Unassembled WGS sequence"/>
</dbReference>
<evidence type="ECO:0000313" key="1">
    <source>
        <dbReference type="EMBL" id="KRM71981.1"/>
    </source>
</evidence>
<dbReference type="InterPro" id="IPR010315">
    <property type="entry name" value="DUF915_hydro-like"/>
</dbReference>
<reference evidence="1 2" key="1">
    <citation type="journal article" date="2015" name="Genome Announc.">
        <title>Expanding the biotechnology potential of lactobacilli through comparative genomics of 213 strains and associated genera.</title>
        <authorList>
            <person name="Sun Z."/>
            <person name="Harris H.M."/>
            <person name="McCann A."/>
            <person name="Guo C."/>
            <person name="Argimon S."/>
            <person name="Zhang W."/>
            <person name="Yang X."/>
            <person name="Jeffery I.B."/>
            <person name="Cooney J.C."/>
            <person name="Kagawa T.F."/>
            <person name="Liu W."/>
            <person name="Song Y."/>
            <person name="Salvetti E."/>
            <person name="Wrobel A."/>
            <person name="Rasinkangas P."/>
            <person name="Parkhill J."/>
            <person name="Rea M.C."/>
            <person name="O'Sullivan O."/>
            <person name="Ritari J."/>
            <person name="Douillard F.P."/>
            <person name="Paul Ross R."/>
            <person name="Yang R."/>
            <person name="Briner A.E."/>
            <person name="Felis G.E."/>
            <person name="de Vos W.M."/>
            <person name="Barrangou R."/>
            <person name="Klaenhammer T.R."/>
            <person name="Caufield P.W."/>
            <person name="Cui Y."/>
            <person name="Zhang H."/>
            <person name="O'Toole P.W."/>
        </authorList>
    </citation>
    <scope>NUCLEOTIDE SEQUENCE [LARGE SCALE GENOMIC DNA]</scope>
    <source>
        <strain evidence="1 2">DSM 23927</strain>
    </source>
</reference>
<name>A0A0R2AXD6_9LACO</name>
<keyword evidence="2" id="KW-1185">Reference proteome</keyword>
<dbReference type="EMBL" id="AYZQ01000002">
    <property type="protein sequence ID" value="KRM71981.1"/>
    <property type="molecule type" value="Genomic_DNA"/>
</dbReference>
<dbReference type="STRING" id="1423727.FC34_GL000963"/>
<dbReference type="RefSeq" id="WP_057894256.1">
    <property type="nucleotide sequence ID" value="NZ_AYZQ01000002.1"/>
</dbReference>
<dbReference type="InterPro" id="IPR029058">
    <property type="entry name" value="AB_hydrolase_fold"/>
</dbReference>
<dbReference type="PATRIC" id="fig|1423727.3.peg.969"/>
<evidence type="ECO:0000313" key="2">
    <source>
        <dbReference type="Proteomes" id="UP000051672"/>
    </source>
</evidence>
<proteinExistence type="predicted"/>
<dbReference type="Pfam" id="PF06028">
    <property type="entry name" value="DUF915"/>
    <property type="match status" value="1"/>
</dbReference>
<dbReference type="OrthoDB" id="503948at2"/>
<dbReference type="Gene3D" id="3.40.50.1820">
    <property type="entry name" value="alpha/beta hydrolase"/>
    <property type="match status" value="1"/>
</dbReference>
<accession>A0A0R2AXD6</accession>
<sequence>MRKWWIWTGIIVVLAAIGGGLWWQNSQAASQPITAKTTIGNPATVYLHGYSGGAGSTNTLIKNAEADGATKVLTATVAPSGKVTWTGSPKKVNHPLVQVIFTNNRNPDYTVDGMWVHNVMQGLKKQYGVTDVNIVAHSMGNMATMFYATRYGKDKDVPNLRTYVAIAGHYDGILGRDDQPNRIKLNAQGYPTPVDDSYAELARLRDKFPKGVRVLNIFGNLEDGTNSDGRVANNSSRSLKYLVAPSKASYREQMFKGKDAQHSALHENAAVAKAVDDFLKF</sequence>